<keyword evidence="2" id="KW-1185">Reference proteome</keyword>
<comment type="caution">
    <text evidence="1">The sequence shown here is derived from an EMBL/GenBank/DDBJ whole genome shotgun (WGS) entry which is preliminary data.</text>
</comment>
<reference evidence="1" key="1">
    <citation type="submission" date="2021-08" db="EMBL/GenBank/DDBJ databases">
        <title>The first chromosome-level gecko genome reveals the dynamic sex chromosomes of Neotropical dwarf geckos (Sphaerodactylidae: Sphaerodactylus).</title>
        <authorList>
            <person name="Pinto B.J."/>
            <person name="Keating S.E."/>
            <person name="Gamble T."/>
        </authorList>
    </citation>
    <scope>NUCLEOTIDE SEQUENCE</scope>
    <source>
        <strain evidence="1">TG3544</strain>
    </source>
</reference>
<accession>A0ACB8FAH7</accession>
<gene>
    <name evidence="1" type="ORF">K3G42_023720</name>
</gene>
<evidence type="ECO:0000313" key="1">
    <source>
        <dbReference type="EMBL" id="KAH8002380.1"/>
    </source>
</evidence>
<sequence length="75" mass="7876">MVRTVTHFTDAETDTGNSKPSGPKETAARLKGFQRNETEGDLAITRGSSGRDSRQINSESDVGSRPPSGAGDGIL</sequence>
<dbReference type="Proteomes" id="UP000827872">
    <property type="component" value="Linkage Group LG08"/>
</dbReference>
<evidence type="ECO:0000313" key="2">
    <source>
        <dbReference type="Proteomes" id="UP000827872"/>
    </source>
</evidence>
<name>A0ACB8FAH7_9SAUR</name>
<dbReference type="EMBL" id="CM037621">
    <property type="protein sequence ID" value="KAH8002380.1"/>
    <property type="molecule type" value="Genomic_DNA"/>
</dbReference>
<organism evidence="1 2">
    <name type="scientific">Sphaerodactylus townsendi</name>
    <dbReference type="NCBI Taxonomy" id="933632"/>
    <lineage>
        <taxon>Eukaryota</taxon>
        <taxon>Metazoa</taxon>
        <taxon>Chordata</taxon>
        <taxon>Craniata</taxon>
        <taxon>Vertebrata</taxon>
        <taxon>Euteleostomi</taxon>
        <taxon>Lepidosauria</taxon>
        <taxon>Squamata</taxon>
        <taxon>Bifurcata</taxon>
        <taxon>Gekkota</taxon>
        <taxon>Sphaerodactylidae</taxon>
        <taxon>Sphaerodactylus</taxon>
    </lineage>
</organism>
<protein>
    <submittedName>
        <fullName evidence="1">Uncharacterized protein</fullName>
    </submittedName>
</protein>
<proteinExistence type="predicted"/>